<dbReference type="SUPFAM" id="SSF50249">
    <property type="entry name" value="Nucleic acid-binding proteins"/>
    <property type="match status" value="1"/>
</dbReference>
<accession>A0AAD5G926</accession>
<comment type="caution">
    <text evidence="1">The sequence shown here is derived from an EMBL/GenBank/DDBJ whole genome shotgun (WGS) entry which is preliminary data.</text>
</comment>
<dbReference type="InterPro" id="IPR012340">
    <property type="entry name" value="NA-bd_OB-fold"/>
</dbReference>
<gene>
    <name evidence="1" type="ORF">M8C21_033419</name>
</gene>
<dbReference type="AlphaFoldDB" id="A0AAD5G926"/>
<dbReference type="Gene3D" id="2.40.50.140">
    <property type="entry name" value="Nucleic acid-binding proteins"/>
    <property type="match status" value="1"/>
</dbReference>
<keyword evidence="2" id="KW-1185">Reference proteome</keyword>
<dbReference type="EMBL" id="JAMZMK010010094">
    <property type="protein sequence ID" value="KAI7733062.1"/>
    <property type="molecule type" value="Genomic_DNA"/>
</dbReference>
<protein>
    <submittedName>
        <fullName evidence="1">Uncharacterized protein</fullName>
    </submittedName>
</protein>
<reference evidence="1" key="1">
    <citation type="submission" date="2022-06" db="EMBL/GenBank/DDBJ databases">
        <title>Uncovering the hologenomic basis of an extraordinary plant invasion.</title>
        <authorList>
            <person name="Bieker V.C."/>
            <person name="Martin M.D."/>
            <person name="Gilbert T."/>
            <person name="Hodgins K."/>
            <person name="Battlay P."/>
            <person name="Petersen B."/>
            <person name="Wilson J."/>
        </authorList>
    </citation>
    <scope>NUCLEOTIDE SEQUENCE</scope>
    <source>
        <strain evidence="1">AA19_3_7</strain>
        <tissue evidence="1">Leaf</tissue>
    </source>
</reference>
<feature type="non-terminal residue" evidence="1">
    <location>
        <position position="172"/>
    </location>
</feature>
<proteinExistence type="predicted"/>
<sequence>MKSITGGQRLRKVSVTDESENVIEMTFWPKQQHLVPRTITRRDIWALTGVVVATYYTNLQLESTPATTIDENPIKPETERHVARLRQMPRSTLAPARQVIPVTVVKNKTIEDLKIQNRFTCLTSIENIKEDKPWIHQGSKSNKAIYVFHQAPISSQIWLKKDSKAWQLRLRP</sequence>
<dbReference type="Proteomes" id="UP001206925">
    <property type="component" value="Unassembled WGS sequence"/>
</dbReference>
<name>A0AAD5G926_AMBAR</name>
<evidence type="ECO:0000313" key="1">
    <source>
        <dbReference type="EMBL" id="KAI7733062.1"/>
    </source>
</evidence>
<organism evidence="1 2">
    <name type="scientific">Ambrosia artemisiifolia</name>
    <name type="common">Common ragweed</name>
    <dbReference type="NCBI Taxonomy" id="4212"/>
    <lineage>
        <taxon>Eukaryota</taxon>
        <taxon>Viridiplantae</taxon>
        <taxon>Streptophyta</taxon>
        <taxon>Embryophyta</taxon>
        <taxon>Tracheophyta</taxon>
        <taxon>Spermatophyta</taxon>
        <taxon>Magnoliopsida</taxon>
        <taxon>eudicotyledons</taxon>
        <taxon>Gunneridae</taxon>
        <taxon>Pentapetalae</taxon>
        <taxon>asterids</taxon>
        <taxon>campanulids</taxon>
        <taxon>Asterales</taxon>
        <taxon>Asteraceae</taxon>
        <taxon>Asteroideae</taxon>
        <taxon>Heliantheae alliance</taxon>
        <taxon>Heliantheae</taxon>
        <taxon>Ambrosia</taxon>
    </lineage>
</organism>
<evidence type="ECO:0000313" key="2">
    <source>
        <dbReference type="Proteomes" id="UP001206925"/>
    </source>
</evidence>